<comment type="caution">
    <text evidence="3">The sequence shown here is derived from an EMBL/GenBank/DDBJ whole genome shotgun (WGS) entry which is preliminary data.</text>
</comment>
<name>A0AAE4ALA7_9FIRM</name>
<reference evidence="3" key="1">
    <citation type="submission" date="2023-07" db="EMBL/GenBank/DDBJ databases">
        <title>Genomic Encyclopedia of Type Strains, Phase IV (KMG-IV): sequencing the most valuable type-strain genomes for metagenomic binning, comparative biology and taxonomic classification.</title>
        <authorList>
            <person name="Goeker M."/>
        </authorList>
    </citation>
    <scope>NUCLEOTIDE SEQUENCE</scope>
    <source>
        <strain evidence="3">DSM 19659</strain>
    </source>
</reference>
<evidence type="ECO:0000313" key="4">
    <source>
        <dbReference type="Proteomes" id="UP001241537"/>
    </source>
</evidence>
<organism evidence="3 4">
    <name type="scientific">Moryella indoligenes</name>
    <dbReference type="NCBI Taxonomy" id="371674"/>
    <lineage>
        <taxon>Bacteria</taxon>
        <taxon>Bacillati</taxon>
        <taxon>Bacillota</taxon>
        <taxon>Clostridia</taxon>
        <taxon>Lachnospirales</taxon>
        <taxon>Lachnospiraceae</taxon>
        <taxon>Moryella</taxon>
    </lineage>
</organism>
<feature type="region of interest" description="Disordered" evidence="2">
    <location>
        <begin position="89"/>
        <end position="116"/>
    </location>
</feature>
<keyword evidence="4" id="KW-1185">Reference proteome</keyword>
<proteinExistence type="inferred from homology"/>
<dbReference type="InterPro" id="IPR038471">
    <property type="entry name" value="MecA_C_sf"/>
</dbReference>
<sequence>MSMKIERISDTQIRCTLSNFDLSERNMNIAELAYGNEKARRLFREMVQKASAEFGFEVEDIPLMVEAIPLSNESVMLVITKVDDPEEMDTRFSRFSPAPENDLSEPDPSVSEPGLESAEAFTAVRDQNKETKPIERIRIFSFPTLDKVIEAARAVSGISGEGEILYRSPANGSYYLLLREDPSEPARFASLCNKLAEYGTRVRQNYSSDSYFREHYELILRTHALTSLAKI</sequence>
<comment type="similarity">
    <text evidence="1">Belongs to the MecA family.</text>
</comment>
<dbReference type="Proteomes" id="UP001241537">
    <property type="component" value="Unassembled WGS sequence"/>
</dbReference>
<gene>
    <name evidence="3" type="ORF">J2S20_001656</name>
</gene>
<dbReference type="PANTHER" id="PTHR39161">
    <property type="entry name" value="ADAPTER PROTEIN MECA"/>
    <property type="match status" value="1"/>
</dbReference>
<dbReference type="InterPro" id="IPR008681">
    <property type="entry name" value="Neg-reg_MecA"/>
</dbReference>
<dbReference type="Pfam" id="PF05389">
    <property type="entry name" value="MecA"/>
    <property type="match status" value="1"/>
</dbReference>
<protein>
    <submittedName>
        <fullName evidence="3">Adapter protein MecA 1/2</fullName>
    </submittedName>
</protein>
<evidence type="ECO:0000313" key="3">
    <source>
        <dbReference type="EMBL" id="MDQ0152950.1"/>
    </source>
</evidence>
<dbReference type="EMBL" id="JAUSTO010000010">
    <property type="protein sequence ID" value="MDQ0152950.1"/>
    <property type="molecule type" value="Genomic_DNA"/>
</dbReference>
<accession>A0AAE4ALA7</accession>
<dbReference type="AlphaFoldDB" id="A0AAE4ALA7"/>
<evidence type="ECO:0000256" key="2">
    <source>
        <dbReference type="SAM" id="MobiDB-lite"/>
    </source>
</evidence>
<evidence type="ECO:0000256" key="1">
    <source>
        <dbReference type="ARBA" id="ARBA00005397"/>
    </source>
</evidence>
<dbReference type="PANTHER" id="PTHR39161:SF1">
    <property type="entry name" value="ADAPTER PROTEIN MECA 1"/>
    <property type="match status" value="1"/>
</dbReference>
<dbReference type="Gene3D" id="3.30.70.1950">
    <property type="match status" value="1"/>
</dbReference>